<reference evidence="3" key="1">
    <citation type="journal article" date="2011" name="Proc. Natl. Acad. Sci. U.S.A.">
        <title>Obligate biotrophy features unraveled by the genomic analysis of rust fungi.</title>
        <authorList>
            <person name="Duplessis S."/>
            <person name="Cuomo C.A."/>
            <person name="Lin Y.-C."/>
            <person name="Aerts A."/>
            <person name="Tisserant E."/>
            <person name="Veneault-Fourrey C."/>
            <person name="Joly D.L."/>
            <person name="Hacquard S."/>
            <person name="Amselem J."/>
            <person name="Cantarel B.L."/>
            <person name="Chiu R."/>
            <person name="Coutinho P.M."/>
            <person name="Feau N."/>
            <person name="Field M."/>
            <person name="Frey P."/>
            <person name="Gelhaye E."/>
            <person name="Goldberg J."/>
            <person name="Grabherr M.G."/>
            <person name="Kodira C.D."/>
            <person name="Kohler A."/>
            <person name="Kuees U."/>
            <person name="Lindquist E.A."/>
            <person name="Lucas S.M."/>
            <person name="Mago R."/>
            <person name="Mauceli E."/>
            <person name="Morin E."/>
            <person name="Murat C."/>
            <person name="Pangilinan J.L."/>
            <person name="Park R."/>
            <person name="Pearson M."/>
            <person name="Quesneville H."/>
            <person name="Rouhier N."/>
            <person name="Sakthikumar S."/>
            <person name="Salamov A.A."/>
            <person name="Schmutz J."/>
            <person name="Selles B."/>
            <person name="Shapiro H."/>
            <person name="Tanguay P."/>
            <person name="Tuskan G.A."/>
            <person name="Henrissat B."/>
            <person name="Van de Peer Y."/>
            <person name="Rouze P."/>
            <person name="Ellis J.G."/>
            <person name="Dodds P.N."/>
            <person name="Schein J.E."/>
            <person name="Zhong S."/>
            <person name="Hamelin R.C."/>
            <person name="Grigoriev I.V."/>
            <person name="Szabo L.J."/>
            <person name="Martin F."/>
        </authorList>
    </citation>
    <scope>NUCLEOTIDE SEQUENCE [LARGE SCALE GENOMIC DNA]</scope>
    <source>
        <strain evidence="3">98AG31 / pathotype 3-4-7</strain>
    </source>
</reference>
<feature type="compositionally biased region" description="Polar residues" evidence="1">
    <location>
        <begin position="738"/>
        <end position="752"/>
    </location>
</feature>
<dbReference type="Proteomes" id="UP000001072">
    <property type="component" value="Unassembled WGS sequence"/>
</dbReference>
<organism evidence="3">
    <name type="scientific">Melampsora larici-populina (strain 98AG31 / pathotype 3-4-7)</name>
    <name type="common">Poplar leaf rust fungus</name>
    <dbReference type="NCBI Taxonomy" id="747676"/>
    <lineage>
        <taxon>Eukaryota</taxon>
        <taxon>Fungi</taxon>
        <taxon>Dikarya</taxon>
        <taxon>Basidiomycota</taxon>
        <taxon>Pucciniomycotina</taxon>
        <taxon>Pucciniomycetes</taxon>
        <taxon>Pucciniales</taxon>
        <taxon>Melampsoraceae</taxon>
        <taxon>Melampsora</taxon>
    </lineage>
</organism>
<evidence type="ECO:0000313" key="2">
    <source>
        <dbReference type="EMBL" id="EGF99334.1"/>
    </source>
</evidence>
<dbReference type="EMBL" id="GL883160">
    <property type="protein sequence ID" value="EGF99334.1"/>
    <property type="molecule type" value="Genomic_DNA"/>
</dbReference>
<feature type="region of interest" description="Disordered" evidence="1">
    <location>
        <begin position="643"/>
        <end position="677"/>
    </location>
</feature>
<protein>
    <submittedName>
        <fullName evidence="2">Uncharacterized protein</fullName>
    </submittedName>
</protein>
<keyword evidence="3" id="KW-1185">Reference proteome</keyword>
<dbReference type="KEGG" id="mlr:MELLADRAFT_112781"/>
<dbReference type="GeneID" id="18924789"/>
<dbReference type="AlphaFoldDB" id="F4S7K5"/>
<dbReference type="OrthoDB" id="10436516at2759"/>
<accession>F4S7K5</accession>
<evidence type="ECO:0000313" key="3">
    <source>
        <dbReference type="Proteomes" id="UP000001072"/>
    </source>
</evidence>
<evidence type="ECO:0000256" key="1">
    <source>
        <dbReference type="SAM" id="MobiDB-lite"/>
    </source>
</evidence>
<feature type="compositionally biased region" description="Polar residues" evidence="1">
    <location>
        <begin position="663"/>
        <end position="672"/>
    </location>
</feature>
<proteinExistence type="predicted"/>
<feature type="region of interest" description="Disordered" evidence="1">
    <location>
        <begin position="721"/>
        <end position="760"/>
    </location>
</feature>
<feature type="region of interest" description="Disordered" evidence="1">
    <location>
        <begin position="558"/>
        <end position="604"/>
    </location>
</feature>
<dbReference type="InParanoid" id="F4S7K5"/>
<name>F4S7K5_MELLP</name>
<gene>
    <name evidence="2" type="ORF">MELLADRAFT_112781</name>
</gene>
<dbReference type="HOGENOM" id="CLU_335250_0_0_1"/>
<sequence>MYTFLLNFGTIFGLIIHVRSLFHESIHTRLLESEQVVQASNLDRAGIIAPVDRHLLQQEHLDTWRDLRTIEEVVKKNKYTVVFGKTLGNVAKGILSNLNLLPEEIDTIRRSAAIWAKDKKKKTLAIAVYYLAEVLKHHLPGTTDEETQSLAQRLIATYKFPPNSNDRDNDRRVAREVVTPFLDSVMSELSLHLLLEKFSKTKGETIGLSSSSGGKLDWKQMITKEDQLQYSKYYQAYMRLIEIFDKLAAAGAQDRNLIFKNFTPSLERSQRGTIYLLHKKATNPIQMHRYLINRPPYPTNKPLTLPLFGYPDKINGKSSAQLEINIHKTWSQSGEQDLEISSRLLELSNKIANTCEKLPSKVYTMEGYVALLETAQAGSVRDREMLNHISRTIKLVVDLEEDESEEQQVLWFILQSALRSLPMRSEHRQSEKRIENSVMFYLFIRRISTVLDTVTKTDSSSNITKDKGMKAKFMMYYWSLVSFVTSGIRKTNAVEWMELGLGRVYLNHLKSSVTLNKLHGQMTLVAEKGKTPHLSNSIWLDESDMISDEPEAALFNSKMKPAKKYVRNPDRGTKRYNSSKQPKLFKSKKKTLEGPRRNPPRHTRTYVFPEDEEHYETIPSTQFKETIQEKESNKNIQEMLNFRIPKRKATRYSNTPGEDEASGKQSENTSDQGMGHAMQEARDLLVPFKKRPRTTTYKIVLPDIPVGFVSRENRHDNAPKFDQIQTSKDHQNEAVQKGQGSQDFIQTTGSEPESSDPLSPIIPGQTKHVPQRDQENHHINLNDLMEEDLSVLDHNNAQEPLSSNNNFNKAVPSLSKIGAASFSQANTCSELWVLVSVLHLPVLNFYLAGIG</sequence>
<dbReference type="VEuPathDB" id="FungiDB:MELLADRAFT_112781"/>
<dbReference type="RefSeq" id="XP_007417380.1">
    <property type="nucleotide sequence ID" value="XM_007417318.1"/>
</dbReference>